<dbReference type="Pfam" id="PF12146">
    <property type="entry name" value="Hydrolase_4"/>
    <property type="match status" value="1"/>
</dbReference>
<dbReference type="Gene3D" id="3.40.50.1820">
    <property type="entry name" value="alpha/beta hydrolase"/>
    <property type="match status" value="1"/>
</dbReference>
<dbReference type="PRINTS" id="PR00412">
    <property type="entry name" value="EPOXHYDRLASE"/>
</dbReference>
<dbReference type="GO" id="GO:0016787">
    <property type="term" value="F:hydrolase activity"/>
    <property type="evidence" value="ECO:0007669"/>
    <property type="project" value="UniProtKB-KW"/>
</dbReference>
<evidence type="ECO:0000259" key="1">
    <source>
        <dbReference type="Pfam" id="PF12146"/>
    </source>
</evidence>
<evidence type="ECO:0000313" key="2">
    <source>
        <dbReference type="EMBL" id="MEE4025012.1"/>
    </source>
</evidence>
<accession>A0ABU7MXI5</accession>
<dbReference type="InterPro" id="IPR000073">
    <property type="entry name" value="AB_hydrolase_1"/>
</dbReference>
<dbReference type="RefSeq" id="WP_330506349.1">
    <property type="nucleotide sequence ID" value="NZ_JAZDUE010000016.1"/>
</dbReference>
<protein>
    <submittedName>
        <fullName evidence="2">Alpha/beta hydrolase</fullName>
    </submittedName>
</protein>
<dbReference type="InterPro" id="IPR022742">
    <property type="entry name" value="Hydrolase_4"/>
</dbReference>
<reference evidence="2 3" key="1">
    <citation type="submission" date="2024-01" db="EMBL/GenBank/DDBJ databases">
        <title>Draft genome sequence of Gordonia sp. PKS22-38.</title>
        <authorList>
            <person name="Suphannarot A."/>
            <person name="Mingma R."/>
        </authorList>
    </citation>
    <scope>NUCLEOTIDE SEQUENCE [LARGE SCALE GENOMIC DNA]</scope>
    <source>
        <strain evidence="2 3">PKS22-38</strain>
    </source>
</reference>
<dbReference type="SUPFAM" id="SSF53474">
    <property type="entry name" value="alpha/beta-Hydrolases"/>
    <property type="match status" value="1"/>
</dbReference>
<keyword evidence="2" id="KW-0378">Hydrolase</keyword>
<proteinExistence type="predicted"/>
<dbReference type="Proteomes" id="UP001335729">
    <property type="component" value="Unassembled WGS sequence"/>
</dbReference>
<dbReference type="PANTHER" id="PTHR43798">
    <property type="entry name" value="MONOACYLGLYCEROL LIPASE"/>
    <property type="match status" value="1"/>
</dbReference>
<feature type="domain" description="Serine aminopeptidase S33" evidence="1">
    <location>
        <begin position="20"/>
        <end position="245"/>
    </location>
</feature>
<dbReference type="InterPro" id="IPR050266">
    <property type="entry name" value="AB_hydrolase_sf"/>
</dbReference>
<dbReference type="PANTHER" id="PTHR43798:SF33">
    <property type="entry name" value="HYDROLASE, PUTATIVE (AFU_ORTHOLOGUE AFUA_2G14860)-RELATED"/>
    <property type="match status" value="1"/>
</dbReference>
<keyword evidence="3" id="KW-1185">Reference proteome</keyword>
<comment type="caution">
    <text evidence="2">The sequence shown here is derived from an EMBL/GenBank/DDBJ whole genome shotgun (WGS) entry which is preliminary data.</text>
</comment>
<evidence type="ECO:0000313" key="3">
    <source>
        <dbReference type="Proteomes" id="UP001335729"/>
    </source>
</evidence>
<gene>
    <name evidence="2" type="ORF">V1Y59_18145</name>
</gene>
<name>A0ABU7MXI5_9ACTN</name>
<dbReference type="EMBL" id="JAZDUE010000016">
    <property type="protein sequence ID" value="MEE4025012.1"/>
    <property type="molecule type" value="Genomic_DNA"/>
</dbReference>
<organism evidence="2 3">
    <name type="scientific">Gordonia prachuapensis</name>
    <dbReference type="NCBI Taxonomy" id="3115651"/>
    <lineage>
        <taxon>Bacteria</taxon>
        <taxon>Bacillati</taxon>
        <taxon>Actinomycetota</taxon>
        <taxon>Actinomycetes</taxon>
        <taxon>Mycobacteriales</taxon>
        <taxon>Gordoniaceae</taxon>
        <taxon>Gordonia</taxon>
    </lineage>
</organism>
<dbReference type="InterPro" id="IPR029058">
    <property type="entry name" value="AB_hydrolase_fold"/>
</dbReference>
<dbReference type="InterPro" id="IPR000639">
    <property type="entry name" value="Epox_hydrolase-like"/>
</dbReference>
<dbReference type="PRINTS" id="PR00111">
    <property type="entry name" value="ABHYDROLASE"/>
</dbReference>
<sequence length="261" mass="26906">MTTASTTRLHVEVHPADATQPAVVMLHGIGGSAESCAPLAEHLAAGGVATAAVDAPGYGRSADPAATGDVVNDVIDVLDNISSDRPVVILGTSWGGVIAMSVALRRPDRVAGLILADSTRGSGTSVEKAAAMRSRITELREHGASVVAAARATRLTAPEADPEVTEQVRRSMSSVRVPGFTAAAEFMAATDLGPQLTDIGCPTLVVVGEHDVITGVDESRLLAERIPNAQFRIIANAGHVAIQEQPADVAALVVEFLKELS</sequence>